<keyword evidence="4" id="KW-1185">Reference proteome</keyword>
<dbReference type="GO" id="GO:0005829">
    <property type="term" value="C:cytosol"/>
    <property type="evidence" value="ECO:0007669"/>
    <property type="project" value="UniProtKB-ARBA"/>
</dbReference>
<proteinExistence type="predicted"/>
<dbReference type="Pfam" id="PF00313">
    <property type="entry name" value="CSD"/>
    <property type="match status" value="2"/>
</dbReference>
<dbReference type="CDD" id="cd04458">
    <property type="entry name" value="CSP_CDS"/>
    <property type="match status" value="2"/>
</dbReference>
<gene>
    <name evidence="3" type="ORF">GCM10011499_21900</name>
</gene>
<evidence type="ECO:0000259" key="2">
    <source>
        <dbReference type="PROSITE" id="PS51857"/>
    </source>
</evidence>
<dbReference type="SMART" id="SM00357">
    <property type="entry name" value="CSP"/>
    <property type="match status" value="2"/>
</dbReference>
<feature type="compositionally biased region" description="Basic and acidic residues" evidence="1">
    <location>
        <begin position="12"/>
        <end position="25"/>
    </location>
</feature>
<name>A0A916RFB9_9HYPH</name>
<reference evidence="3 4" key="1">
    <citation type="journal article" date="2014" name="Int. J. Syst. Evol. Microbiol.">
        <title>Complete genome sequence of Corynebacterium casei LMG S-19264T (=DSM 44701T), isolated from a smear-ripened cheese.</title>
        <authorList>
            <consortium name="US DOE Joint Genome Institute (JGI-PGF)"/>
            <person name="Walter F."/>
            <person name="Albersmeier A."/>
            <person name="Kalinowski J."/>
            <person name="Ruckert C."/>
        </authorList>
    </citation>
    <scope>NUCLEOTIDE SEQUENCE [LARGE SCALE GENOMIC DNA]</scope>
    <source>
        <strain evidence="3 4">CGMCC 1.15896</strain>
    </source>
</reference>
<dbReference type="EMBL" id="BMKB01000003">
    <property type="protein sequence ID" value="GGA51478.1"/>
    <property type="molecule type" value="Genomic_DNA"/>
</dbReference>
<evidence type="ECO:0000313" key="3">
    <source>
        <dbReference type="EMBL" id="GGA51478.1"/>
    </source>
</evidence>
<feature type="domain" description="CSD" evidence="2">
    <location>
        <begin position="41"/>
        <end position="106"/>
    </location>
</feature>
<dbReference type="AlphaFoldDB" id="A0A916RFB9"/>
<comment type="caution">
    <text evidence="3">The sequence shown here is derived from an EMBL/GenBank/DDBJ whole genome shotgun (WGS) entry which is preliminary data.</text>
</comment>
<dbReference type="InterPro" id="IPR011129">
    <property type="entry name" value="CSD"/>
</dbReference>
<dbReference type="SUPFAM" id="SSF50249">
    <property type="entry name" value="Nucleic acid-binding proteins"/>
    <property type="match status" value="2"/>
</dbReference>
<accession>A0A916RFB9</accession>
<dbReference type="PRINTS" id="PR00050">
    <property type="entry name" value="COLDSHOCK"/>
</dbReference>
<dbReference type="Gene3D" id="2.40.50.140">
    <property type="entry name" value="Nucleic acid-binding proteins"/>
    <property type="match status" value="2"/>
</dbReference>
<sequence>MMGVKDSSGTGETDRDAAKATRSDQEGQTFANSAADLDVIEVAGAIKWFDAGKGFGFIVPDNGGADVLLHVTCLRRDGYQTAYEGARIVVEALNRPGGLQAFRVISMDESTARHPAQMPVAKTHVQVEPTSKLERLEVKWFNRVRGFGFLSAGEGHPDIFIHMETLRRFGLTELRPGQFVLARYGDGPKGLMVAEIRPDGWGDAPSSH</sequence>
<protein>
    <submittedName>
        <fullName evidence="3">Cold-shock protein</fullName>
    </submittedName>
</protein>
<dbReference type="RefSeq" id="WP_244640769.1">
    <property type="nucleotide sequence ID" value="NZ_BMKB01000003.1"/>
</dbReference>
<dbReference type="PANTHER" id="PTHR46565">
    <property type="entry name" value="COLD SHOCK DOMAIN PROTEIN 2"/>
    <property type="match status" value="1"/>
</dbReference>
<dbReference type="PROSITE" id="PS51857">
    <property type="entry name" value="CSD_2"/>
    <property type="match status" value="1"/>
</dbReference>
<dbReference type="InterPro" id="IPR002059">
    <property type="entry name" value="CSP_DNA-bd"/>
</dbReference>
<dbReference type="PANTHER" id="PTHR46565:SF20">
    <property type="entry name" value="COLD SHOCK DOMAIN-CONTAINING PROTEIN 4"/>
    <property type="match status" value="1"/>
</dbReference>
<dbReference type="Proteomes" id="UP000596977">
    <property type="component" value="Unassembled WGS sequence"/>
</dbReference>
<organism evidence="3 4">
    <name type="scientific">Pelagibacterium lentulum</name>
    <dbReference type="NCBI Taxonomy" id="2029865"/>
    <lineage>
        <taxon>Bacteria</taxon>
        <taxon>Pseudomonadati</taxon>
        <taxon>Pseudomonadota</taxon>
        <taxon>Alphaproteobacteria</taxon>
        <taxon>Hyphomicrobiales</taxon>
        <taxon>Devosiaceae</taxon>
        <taxon>Pelagibacterium</taxon>
    </lineage>
</organism>
<evidence type="ECO:0000256" key="1">
    <source>
        <dbReference type="SAM" id="MobiDB-lite"/>
    </source>
</evidence>
<dbReference type="GO" id="GO:0003676">
    <property type="term" value="F:nucleic acid binding"/>
    <property type="evidence" value="ECO:0007669"/>
    <property type="project" value="InterPro"/>
</dbReference>
<evidence type="ECO:0000313" key="4">
    <source>
        <dbReference type="Proteomes" id="UP000596977"/>
    </source>
</evidence>
<dbReference type="InterPro" id="IPR012340">
    <property type="entry name" value="NA-bd_OB-fold"/>
</dbReference>
<feature type="region of interest" description="Disordered" evidence="1">
    <location>
        <begin position="1"/>
        <end position="28"/>
    </location>
</feature>